<dbReference type="CDD" id="cd04412">
    <property type="entry name" value="NDPk7B"/>
    <property type="match status" value="1"/>
</dbReference>
<keyword evidence="3" id="KW-0206">Cytoskeleton</keyword>
<name>A0A8B8HSP9_VANTA</name>
<evidence type="ECO:0000256" key="1">
    <source>
        <dbReference type="ARBA" id="ARBA00004430"/>
    </source>
</evidence>
<comment type="subcellular location">
    <subcellularLocation>
        <location evidence="1">Cytoplasm</location>
        <location evidence="1">Cytoskeleton</location>
        <location evidence="1">Cilium axoneme</location>
    </subcellularLocation>
</comment>
<dbReference type="PANTHER" id="PTHR43109:SF2">
    <property type="entry name" value="NUCLEOSIDE DIPHOSPHATE KINASE 7"/>
    <property type="match status" value="1"/>
</dbReference>
<evidence type="ECO:0000256" key="3">
    <source>
        <dbReference type="ARBA" id="ARBA00023212"/>
    </source>
</evidence>
<organism evidence="7 8">
    <name type="scientific">Vanessa tameamea</name>
    <name type="common">Kamehameha butterfly</name>
    <dbReference type="NCBI Taxonomy" id="334116"/>
    <lineage>
        <taxon>Eukaryota</taxon>
        <taxon>Metazoa</taxon>
        <taxon>Ecdysozoa</taxon>
        <taxon>Arthropoda</taxon>
        <taxon>Hexapoda</taxon>
        <taxon>Insecta</taxon>
        <taxon>Pterygota</taxon>
        <taxon>Neoptera</taxon>
        <taxon>Endopterygota</taxon>
        <taxon>Lepidoptera</taxon>
        <taxon>Glossata</taxon>
        <taxon>Ditrysia</taxon>
        <taxon>Papilionoidea</taxon>
        <taxon>Nymphalidae</taxon>
        <taxon>Nymphalinae</taxon>
        <taxon>Vanessa</taxon>
    </lineage>
</organism>
<dbReference type="InterPro" id="IPR006602">
    <property type="entry name" value="DM10_dom"/>
</dbReference>
<gene>
    <name evidence="8" type="primary">LOC113394688</name>
</gene>
<keyword evidence="7" id="KW-1185">Reference proteome</keyword>
<dbReference type="AlphaFoldDB" id="A0A8B8HSP9"/>
<evidence type="ECO:0000259" key="6">
    <source>
        <dbReference type="PROSITE" id="PS51336"/>
    </source>
</evidence>
<dbReference type="PROSITE" id="PS51374">
    <property type="entry name" value="NDPK_LIKE"/>
    <property type="match status" value="2"/>
</dbReference>
<evidence type="ECO:0000256" key="4">
    <source>
        <dbReference type="ARBA" id="ARBA00023273"/>
    </source>
</evidence>
<dbReference type="GO" id="GO:0005813">
    <property type="term" value="C:centrosome"/>
    <property type="evidence" value="ECO:0007669"/>
    <property type="project" value="TreeGrafter"/>
</dbReference>
<dbReference type="GO" id="GO:0005879">
    <property type="term" value="C:axonemal microtubule"/>
    <property type="evidence" value="ECO:0007669"/>
    <property type="project" value="TreeGrafter"/>
</dbReference>
<dbReference type="OMA" id="HIVDCAP"/>
<evidence type="ECO:0000256" key="2">
    <source>
        <dbReference type="ARBA" id="ARBA00022490"/>
    </source>
</evidence>
<keyword evidence="2" id="KW-0963">Cytoplasm</keyword>
<protein>
    <submittedName>
        <fullName evidence="8">Nucleoside diphosphate kinase 7-like</fullName>
    </submittedName>
</protein>
<dbReference type="RefSeq" id="XP_026487873.2">
    <property type="nucleotide sequence ID" value="XM_026632088.2"/>
</dbReference>
<dbReference type="PANTHER" id="PTHR43109">
    <property type="entry name" value="NUCLEOSIDE DIPHOSPHATE KINASE 7"/>
    <property type="match status" value="1"/>
</dbReference>
<dbReference type="InterPro" id="IPR034907">
    <property type="entry name" value="NDK-like_dom"/>
</dbReference>
<evidence type="ECO:0000256" key="5">
    <source>
        <dbReference type="PROSITE-ProRule" id="PRU00706"/>
    </source>
</evidence>
<evidence type="ECO:0000313" key="8">
    <source>
        <dbReference type="RefSeq" id="XP_026487873.2"/>
    </source>
</evidence>
<dbReference type="InterPro" id="IPR037993">
    <property type="entry name" value="NDPk7B"/>
</dbReference>
<dbReference type="Gene3D" id="3.30.70.141">
    <property type="entry name" value="Nucleoside diphosphate kinase-like domain"/>
    <property type="match status" value="2"/>
</dbReference>
<keyword evidence="4" id="KW-0966">Cell projection</keyword>
<comment type="caution">
    <text evidence="5">Lacks conserved residue(s) required for the propagation of feature annotation.</text>
</comment>
<dbReference type="PROSITE" id="PS51336">
    <property type="entry name" value="DM10"/>
    <property type="match status" value="1"/>
</dbReference>
<dbReference type="SMART" id="SM00676">
    <property type="entry name" value="DM10"/>
    <property type="match status" value="1"/>
</dbReference>
<dbReference type="Pfam" id="PF00334">
    <property type="entry name" value="NDK"/>
    <property type="match status" value="2"/>
</dbReference>
<comment type="similarity">
    <text evidence="5">Belongs to the NDK family.</text>
</comment>
<sequence length="381" mass="43096">MTYDYFDKYTFLCEMYDEDADEIKELILNFFPFDNSIQVIDSKKAKNLVKRVHLPPLKIQMLQIGNIVNIFSKLLYIKDCAPATRKTLYNNNQSTFALIKPVPPSSHGKIITFIMKKGFRIVLMKNGKVSKDFAKALYKNLSGSNMLPIVIDYITTGEVIGLELVAPDAVKKWRTCLGETDPATAAPGTLRRLYGENKIRNVAHGCNTLEDAAQMLDLFFGYENGVPRIPFRATYKNCTCCVIKPHVIIEGNLGAILEQIAISKHFYISAIAMFSVKLVNAEEFFEVYKGVLPEFEAMSIHLAEGKCVTLEVKCNDPNMNCVCEFRKLCGPRDPELSRQLYPDSIRALYGKNIVHNAVHCTDLPEDGELEVEYFFKLLANE</sequence>
<proteinExistence type="inferred from homology"/>
<dbReference type="SMART" id="SM00562">
    <property type="entry name" value="NDK"/>
    <property type="match status" value="2"/>
</dbReference>
<dbReference type="OrthoDB" id="270127at2759"/>
<reference evidence="8" key="2">
    <citation type="submission" date="2025-08" db="UniProtKB">
        <authorList>
            <consortium name="RefSeq"/>
        </authorList>
    </citation>
    <scope>IDENTIFICATION</scope>
    <source>
        <tissue evidence="8">Whole body</tissue>
    </source>
</reference>
<dbReference type="SUPFAM" id="SSF54919">
    <property type="entry name" value="Nucleoside diphosphate kinase, NDK"/>
    <property type="match status" value="2"/>
</dbReference>
<feature type="domain" description="DM10" evidence="6">
    <location>
        <begin position="5"/>
        <end position="92"/>
    </location>
</feature>
<dbReference type="Proteomes" id="UP001652626">
    <property type="component" value="Chromosome 2"/>
</dbReference>
<dbReference type="GeneID" id="113394688"/>
<accession>A0A8B8HSP9</accession>
<evidence type="ECO:0000313" key="7">
    <source>
        <dbReference type="Proteomes" id="UP001652626"/>
    </source>
</evidence>
<reference evidence="7" key="1">
    <citation type="submission" date="2025-05" db="UniProtKB">
        <authorList>
            <consortium name="RefSeq"/>
        </authorList>
    </citation>
    <scope>NUCLEOTIDE SEQUENCE [LARGE SCALE GENOMIC DNA]</scope>
</reference>
<dbReference type="InterPro" id="IPR036850">
    <property type="entry name" value="NDK-like_dom_sf"/>
</dbReference>